<feature type="non-terminal residue" evidence="2">
    <location>
        <position position="75"/>
    </location>
</feature>
<comment type="caution">
    <text evidence="2">The sequence shown here is derived from an EMBL/GenBank/DDBJ whole genome shotgun (WGS) entry which is preliminary data.</text>
</comment>
<evidence type="ECO:0000313" key="2">
    <source>
        <dbReference type="EMBL" id="CAG8818440.1"/>
    </source>
</evidence>
<dbReference type="OrthoDB" id="2449782at2759"/>
<evidence type="ECO:0000313" key="3">
    <source>
        <dbReference type="Proteomes" id="UP000789396"/>
    </source>
</evidence>
<reference evidence="2" key="1">
    <citation type="submission" date="2021-06" db="EMBL/GenBank/DDBJ databases">
        <authorList>
            <person name="Kallberg Y."/>
            <person name="Tangrot J."/>
            <person name="Rosling A."/>
        </authorList>
    </citation>
    <scope>NUCLEOTIDE SEQUENCE</scope>
    <source>
        <strain evidence="2">IN212</strain>
    </source>
</reference>
<feature type="compositionally biased region" description="Basic and acidic residues" evidence="1">
    <location>
        <begin position="9"/>
        <end position="25"/>
    </location>
</feature>
<feature type="non-terminal residue" evidence="2">
    <location>
        <position position="1"/>
    </location>
</feature>
<keyword evidence="3" id="KW-1185">Reference proteome</keyword>
<protein>
    <submittedName>
        <fullName evidence="2">4377_t:CDS:1</fullName>
    </submittedName>
</protein>
<proteinExistence type="predicted"/>
<feature type="region of interest" description="Disordered" evidence="1">
    <location>
        <begin position="1"/>
        <end position="28"/>
    </location>
</feature>
<gene>
    <name evidence="2" type="ORF">RFULGI_LOCUS19418</name>
</gene>
<evidence type="ECO:0000256" key="1">
    <source>
        <dbReference type="SAM" id="MobiDB-lite"/>
    </source>
</evidence>
<name>A0A9N9PGM4_9GLOM</name>
<dbReference type="Proteomes" id="UP000789396">
    <property type="component" value="Unassembled WGS sequence"/>
</dbReference>
<organism evidence="2 3">
    <name type="scientific">Racocetra fulgida</name>
    <dbReference type="NCBI Taxonomy" id="60492"/>
    <lineage>
        <taxon>Eukaryota</taxon>
        <taxon>Fungi</taxon>
        <taxon>Fungi incertae sedis</taxon>
        <taxon>Mucoromycota</taxon>
        <taxon>Glomeromycotina</taxon>
        <taxon>Glomeromycetes</taxon>
        <taxon>Diversisporales</taxon>
        <taxon>Gigasporaceae</taxon>
        <taxon>Racocetra</taxon>
    </lineage>
</organism>
<dbReference type="AlphaFoldDB" id="A0A9N9PGM4"/>
<dbReference type="EMBL" id="CAJVPZ010095859">
    <property type="protein sequence ID" value="CAG8818440.1"/>
    <property type="molecule type" value="Genomic_DNA"/>
</dbReference>
<accession>A0A9N9PGM4</accession>
<sequence length="75" mass="8399">CISTSLTETEQKTFEDDYRTKEKTGRKSSPIAALIPPYSIVADIRDKPANITFSQLLTAIPSMRTQLAKGLQRKK</sequence>